<keyword evidence="3" id="KW-1185">Reference proteome</keyword>
<evidence type="ECO:0000313" key="3">
    <source>
        <dbReference type="Proteomes" id="UP001238540"/>
    </source>
</evidence>
<dbReference type="PANTHER" id="PTHR12461:SF105">
    <property type="entry name" value="HYPOXIA-INDUCIBLE FACTOR 1-ALPHA INHIBITOR"/>
    <property type="match status" value="1"/>
</dbReference>
<reference evidence="3" key="1">
    <citation type="journal article" date="2019" name="Int. J. Syst. Evol. Microbiol.">
        <title>The Global Catalogue of Microorganisms (GCM) 10K type strain sequencing project: providing services to taxonomists for standard genome sequencing and annotation.</title>
        <authorList>
            <consortium name="The Broad Institute Genomics Platform"/>
            <consortium name="The Broad Institute Genome Sequencing Center for Infectious Disease"/>
            <person name="Wu L."/>
            <person name="Ma J."/>
        </authorList>
    </citation>
    <scope>NUCLEOTIDE SEQUENCE [LARGE SCALE GENOMIC DNA]</scope>
    <source>
        <strain evidence="3">CECT 7398</strain>
    </source>
</reference>
<name>A0ABT8BUR7_9VIBR</name>
<protein>
    <submittedName>
        <fullName evidence="2">Cupin domain-containing protein</fullName>
    </submittedName>
</protein>
<gene>
    <name evidence="2" type="ORF">QWZ16_12105</name>
</gene>
<comment type="caution">
    <text evidence="2">The sequence shown here is derived from an EMBL/GenBank/DDBJ whole genome shotgun (WGS) entry which is preliminary data.</text>
</comment>
<dbReference type="InterPro" id="IPR041667">
    <property type="entry name" value="Cupin_8"/>
</dbReference>
<proteinExistence type="predicted"/>
<dbReference type="Gene3D" id="2.60.120.650">
    <property type="entry name" value="Cupin"/>
    <property type="match status" value="1"/>
</dbReference>
<dbReference type="SUPFAM" id="SSF51197">
    <property type="entry name" value="Clavaminate synthase-like"/>
    <property type="match status" value="1"/>
</dbReference>
<dbReference type="EMBL" id="JAUFQC010000001">
    <property type="protein sequence ID" value="MDN3610449.1"/>
    <property type="molecule type" value="Genomic_DNA"/>
</dbReference>
<sequence length="398" mass="45761">MLIKAGEIPEVFNQDELFGILKGMIESGDMSVNCDGALVSEGIQLPTIPNSVERYVEFLEGFKALNHCKHMTFTRDGCQRFDPSILSAAYHFLSPYIKAKGVPSKGINAVFIGGDYQETWIGLHNDYCQTFLFPVLGKKKMYMWHPDYFSNIEELMYEGFNGTCLGKINITQYKKDALIFDMEAGDLLYIPPHWWHYNLLDQSQPTITISLGLFTHNDDIDYIKTVLNTLEKKTTETECSSYFFNEKVNSERIIDNFEQEFGPTLEKLRNSLLCDYVHKHSFKGFVAVEQYLAEVTDSNTAYRLPSYCTICYQKQENNDILLFLSGKQYRFPYCETTLKTLETLNCGQPVTFDERSQDLYSILKQHRRLAPAMNEVTAEKATEFGNFQCSGDKNYPKP</sequence>
<feature type="domain" description="JmjC" evidence="1">
    <location>
        <begin position="83"/>
        <end position="230"/>
    </location>
</feature>
<dbReference type="RefSeq" id="WP_290312034.1">
    <property type="nucleotide sequence ID" value="NZ_JAUFQC010000001.1"/>
</dbReference>
<dbReference type="Pfam" id="PF13621">
    <property type="entry name" value="Cupin_8"/>
    <property type="match status" value="1"/>
</dbReference>
<accession>A0ABT8BUR7</accession>
<dbReference type="PANTHER" id="PTHR12461">
    <property type="entry name" value="HYPOXIA-INDUCIBLE FACTOR 1 ALPHA INHIBITOR-RELATED"/>
    <property type="match status" value="1"/>
</dbReference>
<dbReference type="InterPro" id="IPR003347">
    <property type="entry name" value="JmjC_dom"/>
</dbReference>
<evidence type="ECO:0000259" key="1">
    <source>
        <dbReference type="PROSITE" id="PS51184"/>
    </source>
</evidence>
<dbReference type="PROSITE" id="PS51184">
    <property type="entry name" value="JMJC"/>
    <property type="match status" value="1"/>
</dbReference>
<evidence type="ECO:0000313" key="2">
    <source>
        <dbReference type="EMBL" id="MDN3610449.1"/>
    </source>
</evidence>
<organism evidence="2 3">
    <name type="scientific">Vibrio ostreicida</name>
    <dbReference type="NCBI Taxonomy" id="526588"/>
    <lineage>
        <taxon>Bacteria</taxon>
        <taxon>Pseudomonadati</taxon>
        <taxon>Pseudomonadota</taxon>
        <taxon>Gammaproteobacteria</taxon>
        <taxon>Vibrionales</taxon>
        <taxon>Vibrionaceae</taxon>
        <taxon>Vibrio</taxon>
    </lineage>
</organism>
<dbReference type="Proteomes" id="UP001238540">
    <property type="component" value="Unassembled WGS sequence"/>
</dbReference>